<dbReference type="PANTHER" id="PTHR33608">
    <property type="entry name" value="BLL2464 PROTEIN"/>
    <property type="match status" value="1"/>
</dbReference>
<organism evidence="2">
    <name type="scientific">hydrothermal vent metagenome</name>
    <dbReference type="NCBI Taxonomy" id="652676"/>
    <lineage>
        <taxon>unclassified sequences</taxon>
        <taxon>metagenomes</taxon>
        <taxon>ecological metagenomes</taxon>
    </lineage>
</organism>
<dbReference type="Pfam" id="PF01882">
    <property type="entry name" value="DUF58"/>
    <property type="match status" value="1"/>
</dbReference>
<accession>A0A3B1AMD7</accession>
<dbReference type="EMBL" id="UOFY01000012">
    <property type="protein sequence ID" value="VAX07079.1"/>
    <property type="molecule type" value="Genomic_DNA"/>
</dbReference>
<sequence>MTDDVNQHPGEGITCVSQRQLIRLNQAARSLDLHGQQIRSSQSGQYLSRIKGRGMEFDEARPYQPGDDIRAMDWRVTARTGKPHTKMFREERERPMLLWVDYRQPMAFATQGAFKSVVAAQLAALLGWACAFQGDRLGGLIFSENRHYELRPRRGKAATLHFLQQLVEHQPELNTPVNAEQEATTLDQALIRLNRVTRPGSLVFLISDFRDLSTHSRNHLSRLAAHSDVMMLAIADNFEAQLPPAGNYPLHDGQNETQLNTADRKFREKYEQRFHQHHQQLQQLCQKLGIRFWDVFTHHDTLLRLQQGLGVARI</sequence>
<evidence type="ECO:0000313" key="2">
    <source>
        <dbReference type="EMBL" id="VAX07079.1"/>
    </source>
</evidence>
<reference evidence="2" key="1">
    <citation type="submission" date="2018-06" db="EMBL/GenBank/DDBJ databases">
        <authorList>
            <person name="Zhirakovskaya E."/>
        </authorList>
    </citation>
    <scope>NUCLEOTIDE SEQUENCE</scope>
</reference>
<protein>
    <recommendedName>
        <fullName evidence="1">DUF58 domain-containing protein</fullName>
    </recommendedName>
</protein>
<proteinExistence type="predicted"/>
<gene>
    <name evidence="2" type="ORF">MNBD_GAMMA25-786</name>
</gene>
<dbReference type="AlphaFoldDB" id="A0A3B1AMD7"/>
<name>A0A3B1AMD7_9ZZZZ</name>
<evidence type="ECO:0000259" key="1">
    <source>
        <dbReference type="Pfam" id="PF01882"/>
    </source>
</evidence>
<dbReference type="InterPro" id="IPR002881">
    <property type="entry name" value="DUF58"/>
</dbReference>
<dbReference type="PANTHER" id="PTHR33608:SF12">
    <property type="entry name" value="DUF58 DOMAIN-CONTAINING PROTEIN"/>
    <property type="match status" value="1"/>
</dbReference>
<feature type="domain" description="DUF58" evidence="1">
    <location>
        <begin position="59"/>
        <end position="279"/>
    </location>
</feature>